<dbReference type="GO" id="GO:0051537">
    <property type="term" value="F:2 iron, 2 sulfur cluster binding"/>
    <property type="evidence" value="ECO:0007669"/>
    <property type="project" value="UniProtKB-KW"/>
</dbReference>
<dbReference type="SMART" id="SM00704">
    <property type="entry name" value="ZnF_CDGSH"/>
    <property type="match status" value="1"/>
</dbReference>
<keyword evidence="3" id="KW-0408">Iron</keyword>
<dbReference type="AlphaFoldDB" id="A0A183HWN0"/>
<dbReference type="InterPro" id="IPR042216">
    <property type="entry name" value="MitoNEET_CISD"/>
</dbReference>
<evidence type="ECO:0000259" key="6">
    <source>
        <dbReference type="SMART" id="SM00704"/>
    </source>
</evidence>
<proteinExistence type="predicted"/>
<evidence type="ECO:0000256" key="5">
    <source>
        <dbReference type="ARBA" id="ARBA00034078"/>
    </source>
</evidence>
<evidence type="ECO:0000313" key="9">
    <source>
        <dbReference type="WBParaSite" id="OFLC_0001189201-mRNA-1"/>
    </source>
</evidence>
<keyword evidence="1" id="KW-0001">2Fe-2S</keyword>
<organism evidence="9">
    <name type="scientific">Onchocerca flexuosa</name>
    <dbReference type="NCBI Taxonomy" id="387005"/>
    <lineage>
        <taxon>Eukaryota</taxon>
        <taxon>Metazoa</taxon>
        <taxon>Ecdysozoa</taxon>
        <taxon>Nematoda</taxon>
        <taxon>Chromadorea</taxon>
        <taxon>Rhabditida</taxon>
        <taxon>Spirurina</taxon>
        <taxon>Spiruromorpha</taxon>
        <taxon>Filarioidea</taxon>
        <taxon>Onchocercidae</taxon>
        <taxon>Onchocerca</taxon>
    </lineage>
</organism>
<evidence type="ECO:0000313" key="7">
    <source>
        <dbReference type="EMBL" id="VDO80129.1"/>
    </source>
</evidence>
<accession>A0A183HWN0</accession>
<dbReference type="WBParaSite" id="OFLC_0001189201-mRNA-1">
    <property type="protein sequence ID" value="OFLC_0001189201-mRNA-1"/>
    <property type="gene ID" value="OFLC_0001189201"/>
</dbReference>
<sequence>MFFGKDKFQDIWFIFEIFPFWFFQINEFQPLCDGSHLHYYIPTNLRPVRFIPDKDMEVLLSFQVWFCNCKQTKTRPFCDGSHREVCMKLKKASEENENT</sequence>
<keyword evidence="2" id="KW-0479">Metal-binding</keyword>
<keyword evidence="8" id="KW-1185">Reference proteome</keyword>
<dbReference type="STRING" id="387005.A0A183HWN0"/>
<comment type="cofactor">
    <cofactor evidence="5">
        <name>[2Fe-2S] cluster</name>
        <dbReference type="ChEBI" id="CHEBI:190135"/>
    </cofactor>
</comment>
<evidence type="ECO:0000256" key="4">
    <source>
        <dbReference type="ARBA" id="ARBA00023014"/>
    </source>
</evidence>
<evidence type="ECO:0000256" key="3">
    <source>
        <dbReference type="ARBA" id="ARBA00023004"/>
    </source>
</evidence>
<dbReference type="EMBL" id="UZAJ01017771">
    <property type="protein sequence ID" value="VDO80129.1"/>
    <property type="molecule type" value="Genomic_DNA"/>
</dbReference>
<dbReference type="PANTHER" id="PTHR46491:SF9">
    <property type="entry name" value="IRON-BINDING ZINC FINGER CDGSH TYPE DOMAIN-CONTAINING PROTEIN"/>
    <property type="match status" value="1"/>
</dbReference>
<gene>
    <name evidence="7" type="ORF">OFLC_LOCUS11889</name>
</gene>
<dbReference type="InterPro" id="IPR052950">
    <property type="entry name" value="CISD"/>
</dbReference>
<reference evidence="9" key="1">
    <citation type="submission" date="2016-06" db="UniProtKB">
        <authorList>
            <consortium name="WormBaseParasite"/>
        </authorList>
    </citation>
    <scope>IDENTIFICATION</scope>
</reference>
<dbReference type="Gene3D" id="3.40.5.90">
    <property type="entry name" value="CDGSH iron-sulfur domain, mitoNEET-type"/>
    <property type="match status" value="1"/>
</dbReference>
<dbReference type="PANTHER" id="PTHR46491">
    <property type="entry name" value="CDGSH IRON SULFUR DOMAIN PROTEIN HOMOLOG"/>
    <property type="match status" value="1"/>
</dbReference>
<evidence type="ECO:0000256" key="2">
    <source>
        <dbReference type="ARBA" id="ARBA00022723"/>
    </source>
</evidence>
<keyword evidence="4" id="KW-0411">Iron-sulfur</keyword>
<dbReference type="Pfam" id="PF09360">
    <property type="entry name" value="zf-CDGSH"/>
    <property type="match status" value="1"/>
</dbReference>
<evidence type="ECO:0000313" key="8">
    <source>
        <dbReference type="Proteomes" id="UP000267606"/>
    </source>
</evidence>
<dbReference type="GO" id="GO:0005739">
    <property type="term" value="C:mitochondrion"/>
    <property type="evidence" value="ECO:0007669"/>
    <property type="project" value="TreeGrafter"/>
</dbReference>
<dbReference type="GO" id="GO:0046872">
    <property type="term" value="F:metal ion binding"/>
    <property type="evidence" value="ECO:0007669"/>
    <property type="project" value="UniProtKB-KW"/>
</dbReference>
<name>A0A183HWN0_9BILA</name>
<feature type="domain" description="Iron-binding zinc finger CDGSH type" evidence="6">
    <location>
        <begin position="45"/>
        <end position="88"/>
    </location>
</feature>
<dbReference type="Proteomes" id="UP000267606">
    <property type="component" value="Unassembled WGS sequence"/>
</dbReference>
<evidence type="ECO:0000256" key="1">
    <source>
        <dbReference type="ARBA" id="ARBA00022714"/>
    </source>
</evidence>
<dbReference type="InterPro" id="IPR018967">
    <property type="entry name" value="FeS-contain_CDGSH-typ"/>
</dbReference>
<reference evidence="7 8" key="2">
    <citation type="submission" date="2018-11" db="EMBL/GenBank/DDBJ databases">
        <authorList>
            <consortium name="Pathogen Informatics"/>
        </authorList>
    </citation>
    <scope>NUCLEOTIDE SEQUENCE [LARGE SCALE GENOMIC DNA]</scope>
</reference>
<protein>
    <submittedName>
        <fullName evidence="9">ZnF_CDGSH domain-containing protein</fullName>
    </submittedName>
</protein>